<evidence type="ECO:0000313" key="9">
    <source>
        <dbReference type="Proteomes" id="UP000319731"/>
    </source>
</evidence>
<dbReference type="EMBL" id="QEAO01000027">
    <property type="protein sequence ID" value="TPX32693.1"/>
    <property type="molecule type" value="Genomic_DNA"/>
</dbReference>
<dbReference type="GO" id="GO:0051301">
    <property type="term" value="P:cell division"/>
    <property type="evidence" value="ECO:0007669"/>
    <property type="project" value="UniProtKB-KW"/>
</dbReference>
<keyword evidence="2" id="KW-0132">Cell division</keyword>
<gene>
    <name evidence="8" type="ORF">SmJEL517_g04229</name>
</gene>
<comment type="similarity">
    <text evidence="1">Belongs to the ataxin-10 family.</text>
</comment>
<dbReference type="PANTHER" id="PTHR13255">
    <property type="entry name" value="ATAXIN-10"/>
    <property type="match status" value="1"/>
</dbReference>
<comment type="caution">
    <text evidence="8">The sequence shown here is derived from an EMBL/GenBank/DDBJ whole genome shotgun (WGS) entry which is preliminary data.</text>
</comment>
<evidence type="ECO:0000313" key="8">
    <source>
        <dbReference type="EMBL" id="TPX32693.1"/>
    </source>
</evidence>
<keyword evidence="3" id="KW-0131">Cell cycle</keyword>
<dbReference type="InterPro" id="IPR016024">
    <property type="entry name" value="ARM-type_fold"/>
</dbReference>
<evidence type="ECO:0000256" key="2">
    <source>
        <dbReference type="ARBA" id="ARBA00022618"/>
    </source>
</evidence>
<name>A0A507C575_9FUNG</name>
<dbReference type="GO" id="GO:0005829">
    <property type="term" value="C:cytosol"/>
    <property type="evidence" value="ECO:0007669"/>
    <property type="project" value="TreeGrafter"/>
</dbReference>
<sequence length="749" mass="83762">MASISTLSSLHDLVTRSTKLPNNTRRTSNTFLESTNITRSLTALLPAPPLSKSLPQGLDVPEMNDITNINDFLSTIRSRTADLHEKWNASEMSRVTTKSNLKGLMEHQETLQAAKLLCRLREHGSLPHQKHHRPSSRHVWNPSQPITCLEADPAFERYPAPSLLSIYNTMTLQETKMTSSSNQLHDEDDCCEACQESSGDIDMDLPEENEHIRMLSLAWERYCAAKGMASSNPHLFKEELTHVVETVESVASAICKDPEQRAILGRTDIWPSLSKMLITIRNELFSIFNGLGQAGVECRHKSCLIIAITGAHFKLVRNLCASVPYNQNSSCQYRIYIPIEEISTYLCSWLISTTSPCQNLKPHVLACVHYGFQTLANMMTCNSNVCNQLWPFIFKESDLVKQLLKIKDTKLSKLIVMWIFNCTVNDAARSQYLTNTKLGQELTRMMLEMLTLSLKPVADPGLLDSIILVFNNMIKLGLTRDIMDSISRMKGPGPSPTLLDPVHVTFLKVLDEYIETKVNDDTTTLPISFDTMSFLAKVINKLLDRAPVLMAPMPPQSDASSTARCHEPNIPDRDGLGLLLRIMSRLTLVLRSEDKSRLMLKGLVESVLTLLKIADEYLPRQTQAPSSNTYGLTALNQGLYRFKVNIVGVLGNLCYECREVQDEIRRLGGIPLILSQAHIDDANPWLREYTILAIRNLLEKNTENQQVVASLKAQQVVDQEVLKPTGLHAFVDSEGRVKVGSAASSSSSS</sequence>
<dbReference type="RefSeq" id="XP_031023850.1">
    <property type="nucleotide sequence ID" value="XM_031170157.1"/>
</dbReference>
<evidence type="ECO:0000256" key="3">
    <source>
        <dbReference type="ARBA" id="ARBA00023306"/>
    </source>
</evidence>
<dbReference type="Gene3D" id="1.25.10.10">
    <property type="entry name" value="Leucine-rich Repeat Variant"/>
    <property type="match status" value="1"/>
</dbReference>
<proteinExistence type="inferred from homology"/>
<feature type="domain" description="Ataxin-10" evidence="7">
    <location>
        <begin position="642"/>
        <end position="739"/>
    </location>
</feature>
<dbReference type="Proteomes" id="UP000319731">
    <property type="component" value="Unassembled WGS sequence"/>
</dbReference>
<comment type="function">
    <text evidence="4">May play a role in the regulation of cytokinesis.</text>
</comment>
<keyword evidence="9" id="KW-1185">Reference proteome</keyword>
<evidence type="ECO:0000256" key="5">
    <source>
        <dbReference type="ARBA" id="ARBA00044801"/>
    </source>
</evidence>
<evidence type="ECO:0000256" key="4">
    <source>
        <dbReference type="ARBA" id="ARBA00044746"/>
    </source>
</evidence>
<dbReference type="InterPro" id="IPR051374">
    <property type="entry name" value="Ataxin-10/CTR86_families"/>
</dbReference>
<organism evidence="8 9">
    <name type="scientific">Synchytrium microbalum</name>
    <dbReference type="NCBI Taxonomy" id="1806994"/>
    <lineage>
        <taxon>Eukaryota</taxon>
        <taxon>Fungi</taxon>
        <taxon>Fungi incertae sedis</taxon>
        <taxon>Chytridiomycota</taxon>
        <taxon>Chytridiomycota incertae sedis</taxon>
        <taxon>Chytridiomycetes</taxon>
        <taxon>Synchytriales</taxon>
        <taxon>Synchytriaceae</taxon>
        <taxon>Synchytrium</taxon>
    </lineage>
</organism>
<evidence type="ECO:0000256" key="1">
    <source>
        <dbReference type="ARBA" id="ARBA00008384"/>
    </source>
</evidence>
<dbReference type="AlphaFoldDB" id="A0A507C575"/>
<reference evidence="8 9" key="1">
    <citation type="journal article" date="2019" name="Sci. Rep.">
        <title>Comparative genomics of chytrid fungi reveal insights into the obligate biotrophic and pathogenic lifestyle of Synchytrium endobioticum.</title>
        <authorList>
            <person name="van de Vossenberg B.T.L.H."/>
            <person name="Warris S."/>
            <person name="Nguyen H.D.T."/>
            <person name="van Gent-Pelzer M.P.E."/>
            <person name="Joly D.L."/>
            <person name="van de Geest H.C."/>
            <person name="Bonants P.J.M."/>
            <person name="Smith D.S."/>
            <person name="Levesque C.A."/>
            <person name="van der Lee T.A.J."/>
        </authorList>
    </citation>
    <scope>NUCLEOTIDE SEQUENCE [LARGE SCALE GENOMIC DNA]</scope>
    <source>
        <strain evidence="8 9">JEL517</strain>
    </source>
</reference>
<dbReference type="SUPFAM" id="SSF48371">
    <property type="entry name" value="ARM repeat"/>
    <property type="match status" value="2"/>
</dbReference>
<evidence type="ECO:0000256" key="6">
    <source>
        <dbReference type="ARBA" id="ARBA00044805"/>
    </source>
</evidence>
<evidence type="ECO:0000259" key="7">
    <source>
        <dbReference type="Pfam" id="PF09759"/>
    </source>
</evidence>
<dbReference type="Pfam" id="PF09759">
    <property type="entry name" value="Atx10homo_assoc"/>
    <property type="match status" value="1"/>
</dbReference>
<protein>
    <recommendedName>
        <fullName evidence="5">Ataxin-10 homolog</fullName>
    </recommendedName>
    <alternativeName>
        <fullName evidence="6">Copper transport protein 86</fullName>
    </alternativeName>
</protein>
<dbReference type="PANTHER" id="PTHR13255:SF0">
    <property type="entry name" value="ATAXIN-10"/>
    <property type="match status" value="1"/>
</dbReference>
<accession>A0A507C575</accession>
<dbReference type="OrthoDB" id="379794at2759"/>
<dbReference type="InterPro" id="IPR011989">
    <property type="entry name" value="ARM-like"/>
</dbReference>
<dbReference type="InterPro" id="IPR019156">
    <property type="entry name" value="Ataxin-10_domain"/>
</dbReference>
<dbReference type="GeneID" id="42005454"/>